<dbReference type="OrthoDB" id="9179439at2"/>
<dbReference type="CDD" id="cd00207">
    <property type="entry name" value="fer2"/>
    <property type="match status" value="1"/>
</dbReference>
<dbReference type="PROSITE" id="PS51318">
    <property type="entry name" value="TAT"/>
    <property type="match status" value="1"/>
</dbReference>
<dbReference type="GO" id="GO:0051537">
    <property type="term" value="F:2 iron, 2 sulfur cluster binding"/>
    <property type="evidence" value="ECO:0007669"/>
    <property type="project" value="UniProtKB-KW"/>
</dbReference>
<dbReference type="InterPro" id="IPR001041">
    <property type="entry name" value="2Fe-2S_ferredoxin-type"/>
</dbReference>
<dbReference type="PROSITE" id="PS00197">
    <property type="entry name" value="2FE2S_FER_1"/>
    <property type="match status" value="1"/>
</dbReference>
<dbReference type="GO" id="GO:0016903">
    <property type="term" value="F:oxidoreductase activity, acting on the aldehyde or oxo group of donors"/>
    <property type="evidence" value="ECO:0007669"/>
    <property type="project" value="TreeGrafter"/>
</dbReference>
<dbReference type="InterPro" id="IPR012675">
    <property type="entry name" value="Beta-grasp_dom_sf"/>
</dbReference>
<dbReference type="Gene3D" id="1.10.150.120">
    <property type="entry name" value="[2Fe-2S]-binding domain"/>
    <property type="match status" value="1"/>
</dbReference>
<dbReference type="InterPro" id="IPR036884">
    <property type="entry name" value="2Fe-2S-bd_dom_sf"/>
</dbReference>
<evidence type="ECO:0000259" key="7">
    <source>
        <dbReference type="PROSITE" id="PS51085"/>
    </source>
</evidence>
<gene>
    <name evidence="8" type="ORF">AWB64_04164</name>
</gene>
<dbReference type="Proteomes" id="UP000054893">
    <property type="component" value="Unassembled WGS sequence"/>
</dbReference>
<sequence length="237" mass="25363">MAHQKHDSVPHSNQKEPDQPQSPAESVAENQQPIASRRRFLQSVGASGVAVAGNRWAVADAAAQSPTTPIMEAQPAPSSNETVQLIVNGVRRRLSVAPNAILLDVLRDQLQLTGTKKGCDHGQCGACTVHVNGIAVNSCLSLAMMHDGDEVFTVEGLEKNGRLHPVQQAFWEHDAYQCGYCTAGQMMSAIAVLRDARIPSDDHSVRDAMSGNICRCGAYQNILAAIQWARTKSGGTA</sequence>
<dbReference type="FunFam" id="3.10.20.30:FF:000020">
    <property type="entry name" value="Xanthine dehydrogenase iron-sulfur subunit"/>
    <property type="match status" value="1"/>
</dbReference>
<dbReference type="Gene3D" id="3.10.20.30">
    <property type="match status" value="1"/>
</dbReference>
<proteinExistence type="predicted"/>
<name>A0A158H686_CABSO</name>
<evidence type="ECO:0000256" key="3">
    <source>
        <dbReference type="ARBA" id="ARBA00023002"/>
    </source>
</evidence>
<feature type="compositionally biased region" description="Polar residues" evidence="6">
    <location>
        <begin position="19"/>
        <end position="34"/>
    </location>
</feature>
<keyword evidence="4" id="KW-0408">Iron</keyword>
<dbReference type="InterPro" id="IPR052914">
    <property type="entry name" value="Aldehyde_Oxdr_Iron-Sulfur"/>
</dbReference>
<evidence type="ECO:0000256" key="2">
    <source>
        <dbReference type="ARBA" id="ARBA00022723"/>
    </source>
</evidence>
<dbReference type="Pfam" id="PF01799">
    <property type="entry name" value="Fer2_2"/>
    <property type="match status" value="1"/>
</dbReference>
<evidence type="ECO:0000313" key="8">
    <source>
        <dbReference type="EMBL" id="SAL39601.1"/>
    </source>
</evidence>
<dbReference type="InterPro" id="IPR006058">
    <property type="entry name" value="2Fe2S_fd_BS"/>
</dbReference>
<feature type="domain" description="2Fe-2S ferredoxin-type" evidence="7">
    <location>
        <begin position="81"/>
        <end position="157"/>
    </location>
</feature>
<keyword evidence="1" id="KW-0001">2Fe-2S</keyword>
<dbReference type="PANTHER" id="PTHR45331:SF2">
    <property type="entry name" value="OXIDOREDUCTASE WITH IRON-SULFUR SUBUNIT"/>
    <property type="match status" value="1"/>
</dbReference>
<feature type="region of interest" description="Disordered" evidence="6">
    <location>
        <begin position="1"/>
        <end position="38"/>
    </location>
</feature>
<keyword evidence="3" id="KW-0560">Oxidoreductase</keyword>
<dbReference type="AlphaFoldDB" id="A0A158H686"/>
<protein>
    <submittedName>
        <fullName evidence="8">Ferredoxin</fullName>
    </submittedName>
</protein>
<keyword evidence="5" id="KW-0411">Iron-sulfur</keyword>
<dbReference type="Pfam" id="PF00111">
    <property type="entry name" value="Fer2"/>
    <property type="match status" value="1"/>
</dbReference>
<dbReference type="SUPFAM" id="SSF47741">
    <property type="entry name" value="CO dehydrogenase ISP C-domain like"/>
    <property type="match status" value="1"/>
</dbReference>
<dbReference type="GO" id="GO:0046872">
    <property type="term" value="F:metal ion binding"/>
    <property type="evidence" value="ECO:0007669"/>
    <property type="project" value="UniProtKB-KW"/>
</dbReference>
<reference evidence="8 9" key="1">
    <citation type="submission" date="2016-01" db="EMBL/GenBank/DDBJ databases">
        <authorList>
            <person name="Oliw E.H."/>
        </authorList>
    </citation>
    <scope>NUCLEOTIDE SEQUENCE [LARGE SCALE GENOMIC DNA]</scope>
    <source>
        <strain evidence="8">LMG 22029</strain>
    </source>
</reference>
<dbReference type="InterPro" id="IPR002888">
    <property type="entry name" value="2Fe-2S-bd"/>
</dbReference>
<dbReference type="InterPro" id="IPR006311">
    <property type="entry name" value="TAT_signal"/>
</dbReference>
<dbReference type="EMBL" id="FCOC02000014">
    <property type="protein sequence ID" value="SAL39601.1"/>
    <property type="molecule type" value="Genomic_DNA"/>
</dbReference>
<accession>A0A158H686</accession>
<evidence type="ECO:0000256" key="1">
    <source>
        <dbReference type="ARBA" id="ARBA00022714"/>
    </source>
</evidence>
<evidence type="ECO:0000256" key="6">
    <source>
        <dbReference type="SAM" id="MobiDB-lite"/>
    </source>
</evidence>
<evidence type="ECO:0000256" key="5">
    <source>
        <dbReference type="ARBA" id="ARBA00023014"/>
    </source>
</evidence>
<organism evidence="8 9">
    <name type="scientific">Caballeronia sordidicola</name>
    <name type="common">Burkholderia sordidicola</name>
    <dbReference type="NCBI Taxonomy" id="196367"/>
    <lineage>
        <taxon>Bacteria</taxon>
        <taxon>Pseudomonadati</taxon>
        <taxon>Pseudomonadota</taxon>
        <taxon>Betaproteobacteria</taxon>
        <taxon>Burkholderiales</taxon>
        <taxon>Burkholderiaceae</taxon>
        <taxon>Caballeronia</taxon>
    </lineage>
</organism>
<evidence type="ECO:0000313" key="9">
    <source>
        <dbReference type="Proteomes" id="UP000054893"/>
    </source>
</evidence>
<feature type="compositionally biased region" description="Basic and acidic residues" evidence="6">
    <location>
        <begin position="1"/>
        <end position="18"/>
    </location>
</feature>
<dbReference type="SUPFAM" id="SSF54292">
    <property type="entry name" value="2Fe-2S ferredoxin-like"/>
    <property type="match status" value="1"/>
</dbReference>
<evidence type="ECO:0000256" key="4">
    <source>
        <dbReference type="ARBA" id="ARBA00023004"/>
    </source>
</evidence>
<dbReference type="RefSeq" id="WP_060857263.1">
    <property type="nucleotide sequence ID" value="NZ_FCOC02000014.1"/>
</dbReference>
<keyword evidence="2" id="KW-0479">Metal-binding</keyword>
<dbReference type="PROSITE" id="PS51085">
    <property type="entry name" value="2FE2S_FER_2"/>
    <property type="match status" value="1"/>
</dbReference>
<dbReference type="InterPro" id="IPR036010">
    <property type="entry name" value="2Fe-2S_ferredoxin-like_sf"/>
</dbReference>
<dbReference type="PANTHER" id="PTHR45331">
    <property type="entry name" value="OXIDOREDUCTASE, IRON-SULPHUR BINDING SUBUNIT-RELATED-RELATED"/>
    <property type="match status" value="1"/>
</dbReference>